<dbReference type="PANTHER" id="PTHR12919:SF20">
    <property type="entry name" value="SMALL RIBOSOMAL SUBUNIT PROTEIN BS16M"/>
    <property type="match status" value="1"/>
</dbReference>
<protein>
    <recommendedName>
        <fullName evidence="3">Small ribosomal subunit protein bS16</fullName>
    </recommendedName>
</protein>
<dbReference type="Pfam" id="PF00886">
    <property type="entry name" value="Ribosomal_S16"/>
    <property type="match status" value="1"/>
</dbReference>
<dbReference type="GO" id="GO:0003735">
    <property type="term" value="F:structural constituent of ribosome"/>
    <property type="evidence" value="ECO:0007669"/>
    <property type="project" value="InterPro"/>
</dbReference>
<dbReference type="EMBL" id="LCLJ01000002">
    <property type="protein sequence ID" value="KKU15824.1"/>
    <property type="molecule type" value="Genomic_DNA"/>
</dbReference>
<name>A0A0G1N5J3_9BACT</name>
<keyword evidence="2 3" id="KW-0687">Ribonucleoprotein</keyword>
<accession>A0A0G1N5J3</accession>
<gene>
    <name evidence="3" type="primary">rpsP</name>
    <name evidence="4" type="ORF">UX22_C0002G0016</name>
</gene>
<dbReference type="PATRIC" id="fig|1618663.3.peg.81"/>
<organism evidence="4 5">
    <name type="scientific">Candidatus Jorgensenbacteria bacterium GW2011_GWA2_45_9</name>
    <dbReference type="NCBI Taxonomy" id="1618663"/>
    <lineage>
        <taxon>Bacteria</taxon>
        <taxon>Candidatus Joergenseniibacteriota</taxon>
    </lineage>
</organism>
<dbReference type="GO" id="GO:0005737">
    <property type="term" value="C:cytoplasm"/>
    <property type="evidence" value="ECO:0007669"/>
    <property type="project" value="UniProtKB-ARBA"/>
</dbReference>
<comment type="similarity">
    <text evidence="3">Belongs to the bacterial ribosomal protein bS16 family.</text>
</comment>
<keyword evidence="1 3" id="KW-0689">Ribosomal protein</keyword>
<dbReference type="SUPFAM" id="SSF54565">
    <property type="entry name" value="Ribosomal protein S16"/>
    <property type="match status" value="1"/>
</dbReference>
<dbReference type="InterPro" id="IPR023803">
    <property type="entry name" value="Ribosomal_bS16_dom_sf"/>
</dbReference>
<reference evidence="4 5" key="1">
    <citation type="journal article" date="2015" name="Nature">
        <title>rRNA introns, odd ribosomes, and small enigmatic genomes across a large radiation of phyla.</title>
        <authorList>
            <person name="Brown C.T."/>
            <person name="Hug L.A."/>
            <person name="Thomas B.C."/>
            <person name="Sharon I."/>
            <person name="Castelle C.J."/>
            <person name="Singh A."/>
            <person name="Wilkins M.J."/>
            <person name="Williams K.H."/>
            <person name="Banfield J.F."/>
        </authorList>
    </citation>
    <scope>NUCLEOTIDE SEQUENCE [LARGE SCALE GENOMIC DNA]</scope>
</reference>
<evidence type="ECO:0000256" key="3">
    <source>
        <dbReference type="HAMAP-Rule" id="MF_00385"/>
    </source>
</evidence>
<comment type="caution">
    <text evidence="4">The sequence shown here is derived from an EMBL/GenBank/DDBJ whole genome shotgun (WGS) entry which is preliminary data.</text>
</comment>
<dbReference type="InterPro" id="IPR000307">
    <property type="entry name" value="Ribosomal_bS16"/>
</dbReference>
<dbReference type="GO" id="GO:0006412">
    <property type="term" value="P:translation"/>
    <property type="evidence" value="ECO:0007669"/>
    <property type="project" value="UniProtKB-UniRule"/>
</dbReference>
<sequence>MLAIKLRPVGKKKQRTYRVVVMERRSKLNGRFIDDLGWLNPHTDKFDISTELVKKWISNGAQPTKTVADVLVKAGVMKAPAKKKKVSRK</sequence>
<dbReference type="HAMAP" id="MF_00385">
    <property type="entry name" value="Ribosomal_bS16"/>
    <property type="match status" value="1"/>
</dbReference>
<dbReference type="NCBIfam" id="TIGR00002">
    <property type="entry name" value="S16"/>
    <property type="match status" value="1"/>
</dbReference>
<dbReference type="Gene3D" id="3.30.1320.10">
    <property type="match status" value="1"/>
</dbReference>
<dbReference type="AlphaFoldDB" id="A0A0G1N5J3"/>
<dbReference type="PANTHER" id="PTHR12919">
    <property type="entry name" value="30S RIBOSOMAL PROTEIN S16"/>
    <property type="match status" value="1"/>
</dbReference>
<evidence type="ECO:0000313" key="4">
    <source>
        <dbReference type="EMBL" id="KKU15824.1"/>
    </source>
</evidence>
<evidence type="ECO:0000313" key="5">
    <source>
        <dbReference type="Proteomes" id="UP000034727"/>
    </source>
</evidence>
<dbReference type="Proteomes" id="UP000034727">
    <property type="component" value="Unassembled WGS sequence"/>
</dbReference>
<proteinExistence type="inferred from homology"/>
<dbReference type="GO" id="GO:0015935">
    <property type="term" value="C:small ribosomal subunit"/>
    <property type="evidence" value="ECO:0007669"/>
    <property type="project" value="TreeGrafter"/>
</dbReference>
<evidence type="ECO:0000256" key="1">
    <source>
        <dbReference type="ARBA" id="ARBA00022980"/>
    </source>
</evidence>
<evidence type="ECO:0000256" key="2">
    <source>
        <dbReference type="ARBA" id="ARBA00023274"/>
    </source>
</evidence>